<dbReference type="RefSeq" id="WP_197231454.1">
    <property type="nucleotide sequence ID" value="NZ_SJPV01000007.1"/>
</dbReference>
<dbReference type="Pfam" id="PF13692">
    <property type="entry name" value="Glyco_trans_1_4"/>
    <property type="match status" value="1"/>
</dbReference>
<organism evidence="2 3">
    <name type="scientific">Novipirellula artificiosorum</name>
    <dbReference type="NCBI Taxonomy" id="2528016"/>
    <lineage>
        <taxon>Bacteria</taxon>
        <taxon>Pseudomonadati</taxon>
        <taxon>Planctomycetota</taxon>
        <taxon>Planctomycetia</taxon>
        <taxon>Pirellulales</taxon>
        <taxon>Pirellulaceae</taxon>
        <taxon>Novipirellula</taxon>
    </lineage>
</organism>
<reference evidence="2 3" key="1">
    <citation type="submission" date="2019-02" db="EMBL/GenBank/DDBJ databases">
        <title>Deep-cultivation of Planctomycetes and their phenomic and genomic characterization uncovers novel biology.</title>
        <authorList>
            <person name="Wiegand S."/>
            <person name="Jogler M."/>
            <person name="Boedeker C."/>
            <person name="Pinto D."/>
            <person name="Vollmers J."/>
            <person name="Rivas-Marin E."/>
            <person name="Kohn T."/>
            <person name="Peeters S.H."/>
            <person name="Heuer A."/>
            <person name="Rast P."/>
            <person name="Oberbeckmann S."/>
            <person name="Bunk B."/>
            <person name="Jeske O."/>
            <person name="Meyerdierks A."/>
            <person name="Storesund J.E."/>
            <person name="Kallscheuer N."/>
            <person name="Luecker S."/>
            <person name="Lage O.M."/>
            <person name="Pohl T."/>
            <person name="Merkel B.J."/>
            <person name="Hornburger P."/>
            <person name="Mueller R.-W."/>
            <person name="Bruemmer F."/>
            <person name="Labrenz M."/>
            <person name="Spormann A.M."/>
            <person name="Op Den Camp H."/>
            <person name="Overmann J."/>
            <person name="Amann R."/>
            <person name="Jetten M.S.M."/>
            <person name="Mascher T."/>
            <person name="Medema M.H."/>
            <person name="Devos D.P."/>
            <person name="Kaster A.-K."/>
            <person name="Ovreas L."/>
            <person name="Rohde M."/>
            <person name="Galperin M.Y."/>
            <person name="Jogler C."/>
        </authorList>
    </citation>
    <scope>NUCLEOTIDE SEQUENCE [LARGE SCALE GENOMIC DNA]</scope>
    <source>
        <strain evidence="2 3">Poly41</strain>
    </source>
</reference>
<dbReference type="InterPro" id="IPR050194">
    <property type="entry name" value="Glycosyltransferase_grp1"/>
</dbReference>
<dbReference type="Gene3D" id="3.40.50.2000">
    <property type="entry name" value="Glycogen Phosphorylase B"/>
    <property type="match status" value="2"/>
</dbReference>
<evidence type="ECO:0000259" key="1">
    <source>
        <dbReference type="Pfam" id="PF13439"/>
    </source>
</evidence>
<keyword evidence="3" id="KW-1185">Reference proteome</keyword>
<evidence type="ECO:0000313" key="3">
    <source>
        <dbReference type="Proteomes" id="UP000319143"/>
    </source>
</evidence>
<protein>
    <submittedName>
        <fullName evidence="2">D-inositol-3-phosphate glycosyltransferase</fullName>
        <ecNumber evidence="2">2.4.1.250</ecNumber>
    </submittedName>
</protein>
<keyword evidence="2" id="KW-0328">Glycosyltransferase</keyword>
<dbReference type="Proteomes" id="UP000319143">
    <property type="component" value="Unassembled WGS sequence"/>
</dbReference>
<dbReference type="PANTHER" id="PTHR45947:SF15">
    <property type="entry name" value="TEICHURONIC ACID BIOSYNTHESIS GLYCOSYLTRANSFERASE TUAC-RELATED"/>
    <property type="match status" value="1"/>
</dbReference>
<dbReference type="InterPro" id="IPR028098">
    <property type="entry name" value="Glyco_trans_4-like_N"/>
</dbReference>
<dbReference type="GO" id="GO:0102710">
    <property type="term" value="F:D-inositol-3-phosphate glycosyltransferase activity"/>
    <property type="evidence" value="ECO:0007669"/>
    <property type="project" value="UniProtKB-EC"/>
</dbReference>
<dbReference type="SUPFAM" id="SSF53756">
    <property type="entry name" value="UDP-Glycosyltransferase/glycogen phosphorylase"/>
    <property type="match status" value="1"/>
</dbReference>
<keyword evidence="2" id="KW-0808">Transferase</keyword>
<sequence length="329" mass="36175">MRVLMICPELPRLESPGTMAPGARQIESLRRLGLSIDVVDMRGIPKLKYLQVIPRIRRLVRDVDVIHAHFGYCGWLGYLAPVLTRPRKPLVVSFMGSDLLGSPYNVQGDLHRFSKFMVRINKKLAWKASRVIVKSAEMAGVIAPAPSVVIPNGVDVELFRPIDRVSARTELGLPLDRKLVLFPGNPDDPRKNHALAAEATRIASSISDQSIDLVPLWRVQPEQVAVYMNACDVMVMTSLLEGSPNVVKEAMACNTPVVGVPVGDVEQLLEGVEGCEFCSRDPNEVGDAILRAFQAPHVAARESILERGLDSESVARRISTVYEQALGDD</sequence>
<evidence type="ECO:0000313" key="2">
    <source>
        <dbReference type="EMBL" id="TWU34941.1"/>
    </source>
</evidence>
<name>A0A5C6DGT4_9BACT</name>
<gene>
    <name evidence="2" type="primary">mshA_3</name>
    <name evidence="2" type="ORF">Poly41_40850</name>
</gene>
<dbReference type="EC" id="2.4.1.250" evidence="2"/>
<dbReference type="PANTHER" id="PTHR45947">
    <property type="entry name" value="SULFOQUINOVOSYL TRANSFERASE SQD2"/>
    <property type="match status" value="1"/>
</dbReference>
<dbReference type="AlphaFoldDB" id="A0A5C6DGT4"/>
<accession>A0A5C6DGT4</accession>
<dbReference type="Pfam" id="PF13439">
    <property type="entry name" value="Glyco_transf_4"/>
    <property type="match status" value="1"/>
</dbReference>
<proteinExistence type="predicted"/>
<comment type="caution">
    <text evidence="2">The sequence shown here is derived from an EMBL/GenBank/DDBJ whole genome shotgun (WGS) entry which is preliminary data.</text>
</comment>
<feature type="domain" description="Glycosyltransferase subfamily 4-like N-terminal" evidence="1">
    <location>
        <begin position="47"/>
        <end position="157"/>
    </location>
</feature>
<dbReference type="EMBL" id="SJPV01000007">
    <property type="protein sequence ID" value="TWU34941.1"/>
    <property type="molecule type" value="Genomic_DNA"/>
</dbReference>